<dbReference type="AlphaFoldDB" id="A0AAN4Z0R1"/>
<gene>
    <name evidence="1" type="ORF">PMAYCL1PPCAC_00596</name>
</gene>
<accession>A0AAN4Z0R1</accession>
<dbReference type="EMBL" id="BTRK01000001">
    <property type="protein sequence ID" value="GMR30401.1"/>
    <property type="molecule type" value="Genomic_DNA"/>
</dbReference>
<protein>
    <submittedName>
        <fullName evidence="1">Uncharacterized protein</fullName>
    </submittedName>
</protein>
<evidence type="ECO:0000313" key="1">
    <source>
        <dbReference type="EMBL" id="GMR30401.1"/>
    </source>
</evidence>
<proteinExistence type="predicted"/>
<comment type="caution">
    <text evidence="1">The sequence shown here is derived from an EMBL/GenBank/DDBJ whole genome shotgun (WGS) entry which is preliminary data.</text>
</comment>
<sequence>MKLIKAQIIAKRAFNWVMSITERVDTPRRLRALRESLQVIYHPGELAGIELREHGSPYEVSIELQNFPGRQQIVAQSSISAE</sequence>
<keyword evidence="2" id="KW-1185">Reference proteome</keyword>
<organism evidence="1 2">
    <name type="scientific">Pristionchus mayeri</name>
    <dbReference type="NCBI Taxonomy" id="1317129"/>
    <lineage>
        <taxon>Eukaryota</taxon>
        <taxon>Metazoa</taxon>
        <taxon>Ecdysozoa</taxon>
        <taxon>Nematoda</taxon>
        <taxon>Chromadorea</taxon>
        <taxon>Rhabditida</taxon>
        <taxon>Rhabditina</taxon>
        <taxon>Diplogasteromorpha</taxon>
        <taxon>Diplogasteroidea</taxon>
        <taxon>Neodiplogasteridae</taxon>
        <taxon>Pristionchus</taxon>
    </lineage>
</organism>
<name>A0AAN4Z0R1_9BILA</name>
<evidence type="ECO:0000313" key="2">
    <source>
        <dbReference type="Proteomes" id="UP001328107"/>
    </source>
</evidence>
<reference evidence="2" key="1">
    <citation type="submission" date="2022-10" db="EMBL/GenBank/DDBJ databases">
        <title>Genome assembly of Pristionchus species.</title>
        <authorList>
            <person name="Yoshida K."/>
            <person name="Sommer R.J."/>
        </authorList>
    </citation>
    <scope>NUCLEOTIDE SEQUENCE [LARGE SCALE GENOMIC DNA]</scope>
    <source>
        <strain evidence="2">RS5460</strain>
    </source>
</reference>
<dbReference type="Proteomes" id="UP001328107">
    <property type="component" value="Unassembled WGS sequence"/>
</dbReference>